<dbReference type="SUPFAM" id="SSF55073">
    <property type="entry name" value="Nucleotide cyclase"/>
    <property type="match status" value="1"/>
</dbReference>
<dbReference type="InterPro" id="IPR029787">
    <property type="entry name" value="Nucleotide_cyclase"/>
</dbReference>
<evidence type="ECO:0000256" key="1">
    <source>
        <dbReference type="PROSITE-ProRule" id="PRU00339"/>
    </source>
</evidence>
<dbReference type="Pfam" id="PF13432">
    <property type="entry name" value="TPR_16"/>
    <property type="match status" value="1"/>
</dbReference>
<evidence type="ECO:0000313" key="2">
    <source>
        <dbReference type="EMBL" id="MDR6288361.1"/>
    </source>
</evidence>
<accession>A0ABU1JIC8</accession>
<dbReference type="InterPro" id="IPR001054">
    <property type="entry name" value="A/G_cyclase"/>
</dbReference>
<dbReference type="EC" id="4.6.1.1" evidence="2"/>
<keyword evidence="3" id="KW-1185">Reference proteome</keyword>
<dbReference type="SUPFAM" id="SSF48452">
    <property type="entry name" value="TPR-like"/>
    <property type="match status" value="1"/>
</dbReference>
<dbReference type="InterPro" id="IPR019734">
    <property type="entry name" value="TPR_rpt"/>
</dbReference>
<sequence length="592" mass="64716">MRAPRRLTVIVSLDVVGFTRLVQTDERATLAELAAIRRDLLNATLEARHGHIFKTMGDGVLIEFSSIEDAVCWTVEFQEAMAARNALQPRRPILVRAGIALADVFVSGKERFGAAIAFVVRLQEVSPPGGIAMTHSVRWQLGRDLAAPFVRMLKTLKSFEEPMEVWVWAPGGVKVEDSDASAEQGTATEDEEEDLPSIVVLPFDNLSGDPSAAALADGTVEEITATLSCIRDFTVIARNSAYAYAAEAGPADPHEVARALGVRYLLKGSLRKSGKRVRIMAQLIDAASGLHLWSGRFDGVLEDVFDLQDRIAEGVAGALHPSIRAAEITLAQRKRPDSLAAYDFVMRALPHLWAHRKAENIEAIRHLDAALALDPDYARAAALAAWAHAQQVTYNWTTDFAAERAEGGRLIELAAENAHDDPTALSALSTAVMLLFGDVERARLFVEEALALDPNHAWAWTRQGFLHVYRGDPAAGRPCFERAIRLSPLDPFSFNCFIGLGLAAFAQGRPEEAAGWTRRALHQKPAATWMFRDLAVFLTHAGQIDAAREALAKLTASRPELTVSTVAEALHYFGQDLLSRYLDGLRRAGLPD</sequence>
<evidence type="ECO:0000313" key="3">
    <source>
        <dbReference type="Proteomes" id="UP001262410"/>
    </source>
</evidence>
<dbReference type="PANTHER" id="PTHR12558:SF33">
    <property type="entry name" value="BLL7664 PROTEIN"/>
    <property type="match status" value="1"/>
</dbReference>
<keyword evidence="1" id="KW-0802">TPR repeat</keyword>
<gene>
    <name evidence="2" type="ORF">E9232_000868</name>
</gene>
<dbReference type="GO" id="GO:0004016">
    <property type="term" value="F:adenylate cyclase activity"/>
    <property type="evidence" value="ECO:0007669"/>
    <property type="project" value="UniProtKB-EC"/>
</dbReference>
<dbReference type="Proteomes" id="UP001262410">
    <property type="component" value="Unassembled WGS sequence"/>
</dbReference>
<dbReference type="InterPro" id="IPR011990">
    <property type="entry name" value="TPR-like_helical_dom_sf"/>
</dbReference>
<dbReference type="RefSeq" id="WP_309792352.1">
    <property type="nucleotide sequence ID" value="NZ_JAVDPW010000002.1"/>
</dbReference>
<dbReference type="EMBL" id="JAVDPW010000002">
    <property type="protein sequence ID" value="MDR6288361.1"/>
    <property type="molecule type" value="Genomic_DNA"/>
</dbReference>
<dbReference type="CDD" id="cd07302">
    <property type="entry name" value="CHD"/>
    <property type="match status" value="1"/>
</dbReference>
<reference evidence="2 3" key="1">
    <citation type="submission" date="2023-07" db="EMBL/GenBank/DDBJ databases">
        <title>Sorghum-associated microbial communities from plants grown in Nebraska, USA.</title>
        <authorList>
            <person name="Schachtman D."/>
        </authorList>
    </citation>
    <scope>NUCLEOTIDE SEQUENCE [LARGE SCALE GENOMIC DNA]</scope>
    <source>
        <strain evidence="2 3">584</strain>
    </source>
</reference>
<dbReference type="Gene3D" id="3.30.70.1230">
    <property type="entry name" value="Nucleotide cyclase"/>
    <property type="match status" value="1"/>
</dbReference>
<keyword evidence="2" id="KW-0456">Lyase</keyword>
<dbReference type="SMART" id="SM00028">
    <property type="entry name" value="TPR"/>
    <property type="match status" value="4"/>
</dbReference>
<name>A0ABU1JIC8_9PROT</name>
<feature type="repeat" description="TPR" evidence="1">
    <location>
        <begin position="457"/>
        <end position="490"/>
    </location>
</feature>
<dbReference type="Gene3D" id="1.25.40.10">
    <property type="entry name" value="Tetratricopeptide repeat domain"/>
    <property type="match status" value="2"/>
</dbReference>
<protein>
    <submittedName>
        <fullName evidence="2">Adenylate cyclase</fullName>
        <ecNumber evidence="2">4.6.1.1</ecNumber>
    </submittedName>
</protein>
<comment type="caution">
    <text evidence="2">The sequence shown here is derived from an EMBL/GenBank/DDBJ whole genome shotgun (WGS) entry which is preliminary data.</text>
</comment>
<dbReference type="Gene3D" id="3.40.50.10070">
    <property type="entry name" value="TolB, N-terminal domain"/>
    <property type="match status" value="1"/>
</dbReference>
<dbReference type="PANTHER" id="PTHR12558">
    <property type="entry name" value="CELL DIVISION CYCLE 16,23,27"/>
    <property type="match status" value="1"/>
</dbReference>
<organism evidence="2 3">
    <name type="scientific">Inquilinus ginsengisoli</name>
    <dbReference type="NCBI Taxonomy" id="363840"/>
    <lineage>
        <taxon>Bacteria</taxon>
        <taxon>Pseudomonadati</taxon>
        <taxon>Pseudomonadota</taxon>
        <taxon>Alphaproteobacteria</taxon>
        <taxon>Rhodospirillales</taxon>
        <taxon>Rhodospirillaceae</taxon>
        <taxon>Inquilinus</taxon>
    </lineage>
</organism>
<dbReference type="PROSITE" id="PS50005">
    <property type="entry name" value="TPR"/>
    <property type="match status" value="1"/>
</dbReference>
<proteinExistence type="predicted"/>